<evidence type="ECO:0000259" key="1">
    <source>
        <dbReference type="Pfam" id="PF11716"/>
    </source>
</evidence>
<accession>A0AAU1IA04</accession>
<feature type="domain" description="Mycothiol-dependent maleylpyruvate isomerase metal-binding" evidence="1">
    <location>
        <begin position="24"/>
        <end position="164"/>
    </location>
</feature>
<dbReference type="AlphaFoldDB" id="A0AAU1IA04"/>
<reference evidence="2" key="1">
    <citation type="submission" date="2022-10" db="EMBL/GenBank/DDBJ databases">
        <title>The complete genomes of actinobacterial strains from the NBC collection.</title>
        <authorList>
            <person name="Joergensen T.S."/>
            <person name="Alvarez Arevalo M."/>
            <person name="Sterndorff E.B."/>
            <person name="Faurdal D."/>
            <person name="Vuksanovic O."/>
            <person name="Mourched A.-S."/>
            <person name="Charusanti P."/>
            <person name="Shaw S."/>
            <person name="Blin K."/>
            <person name="Weber T."/>
        </authorList>
    </citation>
    <scope>NUCLEOTIDE SEQUENCE</scope>
    <source>
        <strain evidence="2">NBC 00180</strain>
    </source>
</reference>
<name>A0AAU1IA04_9ACTN</name>
<dbReference type="InterPro" id="IPR034660">
    <property type="entry name" value="DinB/YfiT-like"/>
</dbReference>
<dbReference type="GO" id="GO:0016853">
    <property type="term" value="F:isomerase activity"/>
    <property type="evidence" value="ECO:0007669"/>
    <property type="project" value="UniProtKB-KW"/>
</dbReference>
<keyword evidence="2" id="KW-0413">Isomerase</keyword>
<protein>
    <submittedName>
        <fullName evidence="2">Maleylpyruvate isomerase family mycothiol-dependent enzyme</fullName>
    </submittedName>
</protein>
<dbReference type="GO" id="GO:0046872">
    <property type="term" value="F:metal ion binding"/>
    <property type="evidence" value="ECO:0007669"/>
    <property type="project" value="InterPro"/>
</dbReference>
<sequence>MSGTDMPRDVAAQASDRSTLIVALHDVWDSLDHVLARLTPVQWALPTCLPEWTVSDVIAHVIGTECMLAGDPVPAVALDVSSLPHVANDIGAVNEIWVQALRAAPGAEMLRLFRNVVSRRREALECTTQADFDARSWTPAGEATYARFMQLRVYDTWMHEQDVRAATGIAGHCRGPAATVSLAELCRALGYIVGKRAALPDGTSVRFDLAGALPARIDVMVEGRAEIVQLDRTPTVTLRMPSELLMWLSGGRSSASEHSSDIEIRGDRFLGLRVLDHLAFTI</sequence>
<proteinExistence type="predicted"/>
<dbReference type="EMBL" id="CP108140">
    <property type="protein sequence ID" value="WTP91468.1"/>
    <property type="molecule type" value="Genomic_DNA"/>
</dbReference>
<evidence type="ECO:0000313" key="2">
    <source>
        <dbReference type="EMBL" id="WTP91468.1"/>
    </source>
</evidence>
<dbReference type="InterPro" id="IPR024344">
    <property type="entry name" value="MDMPI_metal-binding"/>
</dbReference>
<dbReference type="NCBIfam" id="TIGR03083">
    <property type="entry name" value="maleylpyruvate isomerase family mycothiol-dependent enzyme"/>
    <property type="match status" value="1"/>
</dbReference>
<dbReference type="Pfam" id="PF11716">
    <property type="entry name" value="MDMPI_N"/>
    <property type="match status" value="1"/>
</dbReference>
<dbReference type="Gene3D" id="1.20.120.450">
    <property type="entry name" value="dinb family like domain"/>
    <property type="match status" value="1"/>
</dbReference>
<gene>
    <name evidence="2" type="ORF">OG477_42105</name>
</gene>
<dbReference type="SUPFAM" id="SSF109854">
    <property type="entry name" value="DinB/YfiT-like putative metalloenzymes"/>
    <property type="match status" value="1"/>
</dbReference>
<dbReference type="InterPro" id="IPR017517">
    <property type="entry name" value="Maleyloyr_isom"/>
</dbReference>
<organism evidence="2">
    <name type="scientific">Streptomyces sp. NBC_00180</name>
    <dbReference type="NCBI Taxonomy" id="2903632"/>
    <lineage>
        <taxon>Bacteria</taxon>
        <taxon>Bacillati</taxon>
        <taxon>Actinomycetota</taxon>
        <taxon>Actinomycetes</taxon>
        <taxon>Kitasatosporales</taxon>
        <taxon>Streptomycetaceae</taxon>
        <taxon>Streptomyces</taxon>
    </lineage>
</organism>